<name>A0AA91DRR7_VARPD</name>
<evidence type="ECO:0000256" key="2">
    <source>
        <dbReference type="SAM" id="SignalP"/>
    </source>
</evidence>
<evidence type="ECO:0000313" key="3">
    <source>
        <dbReference type="EMBL" id="OAK64804.1"/>
    </source>
</evidence>
<feature type="signal peptide" evidence="2">
    <location>
        <begin position="1"/>
        <end position="24"/>
    </location>
</feature>
<accession>A0AA91DRR7</accession>
<gene>
    <name evidence="3" type="ORF">A3K87_13365</name>
</gene>
<comment type="caution">
    <text evidence="3">The sequence shown here is derived from an EMBL/GenBank/DDBJ whole genome shotgun (WGS) entry which is preliminary data.</text>
</comment>
<proteinExistence type="predicted"/>
<feature type="region of interest" description="Disordered" evidence="1">
    <location>
        <begin position="84"/>
        <end position="111"/>
    </location>
</feature>
<sequence length="169" mass="16997">MNNKNPRTLWIAACLGLAAFAAQAQVPADAPAGTTVQCKDGSYASPDTRSGACRGHKGIKTWFGKGAAAAPAATAAAAAPAVQTQSADVGKTGVAPSTGTATKTPGAPDPTKMAAAPGGGAGKVWANDETKVYHCMGDRYYGKTKKGEYLSEADAKAKGMHASHNKTCS</sequence>
<evidence type="ECO:0000313" key="4">
    <source>
        <dbReference type="Proteomes" id="UP000077852"/>
    </source>
</evidence>
<dbReference type="Pfam" id="PF12587">
    <property type="entry name" value="DUF3761"/>
    <property type="match status" value="1"/>
</dbReference>
<reference evidence="3 4" key="1">
    <citation type="submission" date="2016-03" db="EMBL/GenBank/DDBJ databases">
        <title>Genome sequence of Variovorax paradoxus KB5.</title>
        <authorList>
            <person name="Jeong H."/>
            <person name="Hong C.E."/>
            <person name="Jo S.H."/>
            <person name="Park J.M."/>
        </authorList>
    </citation>
    <scope>NUCLEOTIDE SEQUENCE [LARGE SCALE GENOMIC DNA]</scope>
    <source>
        <strain evidence="3 4">KB5</strain>
    </source>
</reference>
<dbReference type="AlphaFoldDB" id="A0AA91DRR7"/>
<keyword evidence="2" id="KW-0732">Signal</keyword>
<dbReference type="InterPro" id="IPR022236">
    <property type="entry name" value="DUF3761"/>
</dbReference>
<feature type="chain" id="PRO_5041646549" description="DUF3761 domain-containing protein" evidence="2">
    <location>
        <begin position="25"/>
        <end position="169"/>
    </location>
</feature>
<dbReference type="Proteomes" id="UP000077852">
    <property type="component" value="Unassembled WGS sequence"/>
</dbReference>
<evidence type="ECO:0000256" key="1">
    <source>
        <dbReference type="SAM" id="MobiDB-lite"/>
    </source>
</evidence>
<protein>
    <recommendedName>
        <fullName evidence="5">DUF3761 domain-containing protein</fullName>
    </recommendedName>
</protein>
<dbReference type="RefSeq" id="WP_081267501.1">
    <property type="nucleotide sequence ID" value="NZ_LVHG01000036.1"/>
</dbReference>
<dbReference type="EMBL" id="LVHG01000036">
    <property type="protein sequence ID" value="OAK64804.1"/>
    <property type="molecule type" value="Genomic_DNA"/>
</dbReference>
<organism evidence="3 4">
    <name type="scientific">Variovorax paradoxus</name>
    <dbReference type="NCBI Taxonomy" id="34073"/>
    <lineage>
        <taxon>Bacteria</taxon>
        <taxon>Pseudomonadati</taxon>
        <taxon>Pseudomonadota</taxon>
        <taxon>Betaproteobacteria</taxon>
        <taxon>Burkholderiales</taxon>
        <taxon>Comamonadaceae</taxon>
        <taxon>Variovorax</taxon>
    </lineage>
</organism>
<evidence type="ECO:0008006" key="5">
    <source>
        <dbReference type="Google" id="ProtNLM"/>
    </source>
</evidence>